<accession>A0AA94KZT6</accession>
<proteinExistence type="predicted"/>
<evidence type="ECO:0000313" key="3">
    <source>
        <dbReference type="EMBL" id="SFS11229.1"/>
    </source>
</evidence>
<dbReference type="RefSeq" id="WP_092917422.1">
    <property type="nucleotide sequence ID" value="NZ_FOZN01000002.1"/>
</dbReference>
<dbReference type="AlphaFoldDB" id="A0AA94KZT6"/>
<evidence type="ECO:0000313" key="4">
    <source>
        <dbReference type="Proteomes" id="UP000198506"/>
    </source>
</evidence>
<keyword evidence="4" id="KW-1185">Reference proteome</keyword>
<gene>
    <name evidence="3" type="ORF">SAMN04487783_1539</name>
</gene>
<protein>
    <recommendedName>
        <fullName evidence="5">Lipoprotein</fullName>
    </recommendedName>
</protein>
<feature type="signal peptide" evidence="2">
    <location>
        <begin position="1"/>
        <end position="24"/>
    </location>
</feature>
<name>A0AA94KZT6_9MICO</name>
<sequence>MHRRSFTGALTAAAALATVLALTACGPGSDPEPGTASDTPGSSAGPSGAAAPPAEGEGAANEEPPQSSPESCESALLSHFAEQRPMQGMIDDQVQVHGVVDMLFPDAPTCHISYVEAERRWVVMVWFDAPQNATATIDGLTEQGWSASESAEAGYTATVLEKDGAPVEVHPIGKDNTESPIGQLWNGVDVTMVKVWLP</sequence>
<feature type="region of interest" description="Disordered" evidence="1">
    <location>
        <begin position="26"/>
        <end position="74"/>
    </location>
</feature>
<evidence type="ECO:0000256" key="1">
    <source>
        <dbReference type="SAM" id="MobiDB-lite"/>
    </source>
</evidence>
<dbReference type="PROSITE" id="PS51257">
    <property type="entry name" value="PROKAR_LIPOPROTEIN"/>
    <property type="match status" value="1"/>
</dbReference>
<feature type="compositionally biased region" description="Low complexity" evidence="1">
    <location>
        <begin position="40"/>
        <end position="74"/>
    </location>
</feature>
<dbReference type="Proteomes" id="UP000198506">
    <property type="component" value="Unassembled WGS sequence"/>
</dbReference>
<feature type="chain" id="PRO_5041659281" description="Lipoprotein" evidence="2">
    <location>
        <begin position="25"/>
        <end position="198"/>
    </location>
</feature>
<evidence type="ECO:0008006" key="5">
    <source>
        <dbReference type="Google" id="ProtNLM"/>
    </source>
</evidence>
<organism evidence="3 4">
    <name type="scientific">Agrococcus baldri</name>
    <dbReference type="NCBI Taxonomy" id="153730"/>
    <lineage>
        <taxon>Bacteria</taxon>
        <taxon>Bacillati</taxon>
        <taxon>Actinomycetota</taxon>
        <taxon>Actinomycetes</taxon>
        <taxon>Micrococcales</taxon>
        <taxon>Microbacteriaceae</taxon>
        <taxon>Agrococcus</taxon>
    </lineage>
</organism>
<evidence type="ECO:0000256" key="2">
    <source>
        <dbReference type="SAM" id="SignalP"/>
    </source>
</evidence>
<comment type="caution">
    <text evidence="3">The sequence shown here is derived from an EMBL/GenBank/DDBJ whole genome shotgun (WGS) entry which is preliminary data.</text>
</comment>
<reference evidence="3 4" key="1">
    <citation type="submission" date="2016-10" db="EMBL/GenBank/DDBJ databases">
        <authorList>
            <person name="Varghese N."/>
            <person name="Submissions S."/>
        </authorList>
    </citation>
    <scope>NUCLEOTIDE SEQUENCE [LARGE SCALE GENOMIC DNA]</scope>
    <source>
        <strain evidence="3 4">IAM 15147</strain>
    </source>
</reference>
<keyword evidence="2" id="KW-0732">Signal</keyword>
<dbReference type="EMBL" id="FOZN01000002">
    <property type="protein sequence ID" value="SFS11229.1"/>
    <property type="molecule type" value="Genomic_DNA"/>
</dbReference>